<reference evidence="2 3" key="1">
    <citation type="submission" date="2020-01" db="EMBL/GenBank/DDBJ databases">
        <authorList>
            <consortium name="DOE Joint Genome Institute"/>
            <person name="Haridas S."/>
            <person name="Albert R."/>
            <person name="Binder M."/>
            <person name="Bloem J."/>
            <person name="Labutti K."/>
            <person name="Salamov A."/>
            <person name="Andreopoulos B."/>
            <person name="Baker S.E."/>
            <person name="Barry K."/>
            <person name="Bills G."/>
            <person name="Bluhm B.H."/>
            <person name="Cannon C."/>
            <person name="Castanera R."/>
            <person name="Culley D.E."/>
            <person name="Daum C."/>
            <person name="Ezra D."/>
            <person name="Gonzalez J.B."/>
            <person name="Henrissat B."/>
            <person name="Kuo A."/>
            <person name="Liang C."/>
            <person name="Lipzen A."/>
            <person name="Lutzoni F."/>
            <person name="Magnuson J."/>
            <person name="Mondo S."/>
            <person name="Nolan M."/>
            <person name="Ohm R."/>
            <person name="Pangilinan J."/>
            <person name="Park H.-J.H."/>
            <person name="Ramirez L."/>
            <person name="Alfaro M."/>
            <person name="Sun H."/>
            <person name="Tritt A."/>
            <person name="Yoshinaga Y."/>
            <person name="Zwiers L.-H.L."/>
            <person name="Turgeon B.G."/>
            <person name="Goodwin S.B."/>
            <person name="Spatafora J.W."/>
            <person name="Crous P.W."/>
            <person name="Grigoriev I.V."/>
        </authorList>
    </citation>
    <scope>NUCLEOTIDE SEQUENCE [LARGE SCALE GENOMIC DNA]</scope>
    <source>
        <strain evidence="2 3">CBS 611.86</strain>
    </source>
</reference>
<dbReference type="Pfam" id="PF06985">
    <property type="entry name" value="HET"/>
    <property type="match status" value="1"/>
</dbReference>
<feature type="domain" description="Heterokaryon incompatibility" evidence="1">
    <location>
        <begin position="1"/>
        <end position="74"/>
    </location>
</feature>
<evidence type="ECO:0000313" key="2">
    <source>
        <dbReference type="EMBL" id="KAF2877945.1"/>
    </source>
</evidence>
<accession>A0A7C8MYA6</accession>
<organism evidence="2 3">
    <name type="scientific">Massariosphaeria phaeospora</name>
    <dbReference type="NCBI Taxonomy" id="100035"/>
    <lineage>
        <taxon>Eukaryota</taxon>
        <taxon>Fungi</taxon>
        <taxon>Dikarya</taxon>
        <taxon>Ascomycota</taxon>
        <taxon>Pezizomycotina</taxon>
        <taxon>Dothideomycetes</taxon>
        <taxon>Pleosporomycetidae</taxon>
        <taxon>Pleosporales</taxon>
        <taxon>Pleosporales incertae sedis</taxon>
        <taxon>Massariosphaeria</taxon>
    </lineage>
</organism>
<protein>
    <recommendedName>
        <fullName evidence="1">Heterokaryon incompatibility domain-containing protein</fullName>
    </recommendedName>
</protein>
<comment type="caution">
    <text evidence="2">The sequence shown here is derived from an EMBL/GenBank/DDBJ whole genome shotgun (WGS) entry which is preliminary data.</text>
</comment>
<sequence>MRAIYSNAFCNFGAIAAAETHAGLFVDSDPCLISAFPFTFKRQHRDMDCYGSSAKGSTVIDRSNLMKRGWVLQERMLSPRSVFFDEQLRWECSEMVACETLPKGQLSRENLMSYHPPLRVHSLHPGGNSSLSEERIKDVHNRWLELVETYTRCDLTFEKDKLPAISDDIGISEIAGARIRISSCLRQSQRGVIDPSILLLSRHEWYDDPHGREGQSPSEGSFLLLLIYGEPYTRHVAALFGDFCEELMPAQVRGLILEPVQTEPEQLERYPEFQNFDPEDFETSTLTLI</sequence>
<dbReference type="InterPro" id="IPR010730">
    <property type="entry name" value="HET"/>
</dbReference>
<dbReference type="OrthoDB" id="2958217at2759"/>
<evidence type="ECO:0000313" key="3">
    <source>
        <dbReference type="Proteomes" id="UP000481861"/>
    </source>
</evidence>
<dbReference type="PANTHER" id="PTHR33112:SF16">
    <property type="entry name" value="HETEROKARYON INCOMPATIBILITY DOMAIN-CONTAINING PROTEIN"/>
    <property type="match status" value="1"/>
</dbReference>
<evidence type="ECO:0000259" key="1">
    <source>
        <dbReference type="Pfam" id="PF06985"/>
    </source>
</evidence>
<dbReference type="AlphaFoldDB" id="A0A7C8MYA6"/>
<dbReference type="Proteomes" id="UP000481861">
    <property type="component" value="Unassembled WGS sequence"/>
</dbReference>
<gene>
    <name evidence="2" type="ORF">BDV95DRAFT_532960</name>
</gene>
<dbReference type="PANTHER" id="PTHR33112">
    <property type="entry name" value="DOMAIN PROTEIN, PUTATIVE-RELATED"/>
    <property type="match status" value="1"/>
</dbReference>
<name>A0A7C8MYA6_9PLEO</name>
<proteinExistence type="predicted"/>
<dbReference type="EMBL" id="JAADJZ010000001">
    <property type="protein sequence ID" value="KAF2877945.1"/>
    <property type="molecule type" value="Genomic_DNA"/>
</dbReference>
<keyword evidence="3" id="KW-1185">Reference proteome</keyword>